<reference evidence="2" key="1">
    <citation type="submission" date="2016-11" db="EMBL/GenBank/DDBJ databases">
        <authorList>
            <person name="Varghese N."/>
            <person name="Submissions S."/>
        </authorList>
    </citation>
    <scope>NUCLEOTIDE SEQUENCE [LARGE SCALE GENOMIC DNA]</scope>
    <source>
        <strain evidence="2">DSM 18095</strain>
    </source>
</reference>
<keyword evidence="2" id="KW-1185">Reference proteome</keyword>
<proteinExistence type="predicted"/>
<dbReference type="GeneID" id="90996039"/>
<organism evidence="1 2">
    <name type="scientific">Tissierella praeacuta DSM 18095</name>
    <dbReference type="NCBI Taxonomy" id="1123404"/>
    <lineage>
        <taxon>Bacteria</taxon>
        <taxon>Bacillati</taxon>
        <taxon>Bacillota</taxon>
        <taxon>Tissierellia</taxon>
        <taxon>Tissierellales</taxon>
        <taxon>Tissierellaceae</taxon>
        <taxon>Tissierella</taxon>
    </lineage>
</organism>
<dbReference type="AlphaFoldDB" id="A0A1M4UKM5"/>
<accession>A0A1M4UKM5</accession>
<gene>
    <name evidence="1" type="ORF">SAMN02745784_01145</name>
</gene>
<protein>
    <submittedName>
        <fullName evidence="1">Uncharacterized protein</fullName>
    </submittedName>
</protein>
<dbReference type="EMBL" id="FQTY01000003">
    <property type="protein sequence ID" value="SHE57331.1"/>
    <property type="molecule type" value="Genomic_DNA"/>
</dbReference>
<evidence type="ECO:0000313" key="2">
    <source>
        <dbReference type="Proteomes" id="UP000184114"/>
    </source>
</evidence>
<name>A0A1M4UKM5_9FIRM</name>
<evidence type="ECO:0000313" key="1">
    <source>
        <dbReference type="EMBL" id="SHE57331.1"/>
    </source>
</evidence>
<dbReference type="STRING" id="1123404.SAMN02745784_01145"/>
<dbReference type="RefSeq" id="WP_072974143.1">
    <property type="nucleotide sequence ID" value="NZ_FQTY01000003.1"/>
</dbReference>
<dbReference type="Proteomes" id="UP000184114">
    <property type="component" value="Unassembled WGS sequence"/>
</dbReference>
<sequence>MISILFPKSINSERLKKFGIEEIRKASDCYIDLVKLLQVIIAFSKGGYYAYTKKSNLLKVDTNEFNEIIEFIKNPELTIDMLLDLFLLYKRAEIEKKNSKDGNNPIVYYLIDGFAKYECKERKISMLYEELNNIEKVNNIINLYKGTTKMYSMESLKDDGVEYNKMIKRQIDYNRFDKVRTTAKVMLD</sequence>